<evidence type="ECO:0000256" key="7">
    <source>
        <dbReference type="SAM" id="Phobius"/>
    </source>
</evidence>
<comment type="similarity">
    <text evidence="2">Belongs to the CPA3 antiporters (TC 2.A.63) subunit C family.</text>
</comment>
<evidence type="ECO:0000313" key="9">
    <source>
        <dbReference type="Proteomes" id="UP000319756"/>
    </source>
</evidence>
<gene>
    <name evidence="8" type="ORF">EPH95_15445</name>
</gene>
<dbReference type="KEGG" id="sale:EPH95_15445"/>
<keyword evidence="9" id="KW-1185">Reference proteome</keyword>
<feature type="transmembrane region" description="Helical" evidence="7">
    <location>
        <begin position="28"/>
        <end position="49"/>
    </location>
</feature>
<dbReference type="EMBL" id="CP035485">
    <property type="protein sequence ID" value="QDI92414.1"/>
    <property type="molecule type" value="Genomic_DNA"/>
</dbReference>
<dbReference type="NCBIfam" id="NF006372">
    <property type="entry name" value="PRK08600.1"/>
    <property type="match status" value="1"/>
</dbReference>
<reference evidence="9" key="1">
    <citation type="submission" date="2019-01" db="EMBL/GenBank/DDBJ databases">
        <title>Genomic analysis of Salicibibacter sp. NKC3-5.</title>
        <authorList>
            <person name="Oh Y.J."/>
        </authorList>
    </citation>
    <scope>NUCLEOTIDE SEQUENCE [LARGE SCALE GENOMIC DNA]</scope>
    <source>
        <strain evidence="9">NKC3-5</strain>
    </source>
</reference>
<keyword evidence="5 7" id="KW-1133">Transmembrane helix</keyword>
<dbReference type="OrthoDB" id="9799219at2"/>
<name>A0A514LKM0_9BACI</name>
<keyword evidence="3" id="KW-1003">Cell membrane</keyword>
<proteinExistence type="inferred from homology"/>
<organism evidence="8 9">
    <name type="scientific">Salicibibacter halophilus</name>
    <dbReference type="NCBI Taxonomy" id="2502791"/>
    <lineage>
        <taxon>Bacteria</taxon>
        <taxon>Bacillati</taxon>
        <taxon>Bacillota</taxon>
        <taxon>Bacilli</taxon>
        <taxon>Bacillales</taxon>
        <taxon>Bacillaceae</taxon>
        <taxon>Salicibibacter</taxon>
    </lineage>
</organism>
<dbReference type="GO" id="GO:0005886">
    <property type="term" value="C:plasma membrane"/>
    <property type="evidence" value="ECO:0007669"/>
    <property type="project" value="UniProtKB-SubCell"/>
</dbReference>
<dbReference type="AlphaFoldDB" id="A0A514LKM0"/>
<keyword evidence="6 7" id="KW-0472">Membrane</keyword>
<evidence type="ECO:0000256" key="3">
    <source>
        <dbReference type="ARBA" id="ARBA00022475"/>
    </source>
</evidence>
<evidence type="ECO:0000256" key="5">
    <source>
        <dbReference type="ARBA" id="ARBA00022989"/>
    </source>
</evidence>
<dbReference type="Pfam" id="PF00420">
    <property type="entry name" value="Oxidored_q2"/>
    <property type="match status" value="1"/>
</dbReference>
<keyword evidence="4 7" id="KW-0812">Transmembrane</keyword>
<comment type="subcellular location">
    <subcellularLocation>
        <location evidence="1">Cell membrane</location>
        <topology evidence="1">Multi-pass membrane protein</topology>
    </subcellularLocation>
</comment>
<evidence type="ECO:0000256" key="6">
    <source>
        <dbReference type="ARBA" id="ARBA00023136"/>
    </source>
</evidence>
<dbReference type="Gene3D" id="1.10.287.3510">
    <property type="match status" value="1"/>
</dbReference>
<dbReference type="InterPro" id="IPR050601">
    <property type="entry name" value="CPA3_antiporter_subunitC"/>
</dbReference>
<feature type="transmembrane region" description="Helical" evidence="7">
    <location>
        <begin position="6"/>
        <end position="21"/>
    </location>
</feature>
<evidence type="ECO:0000313" key="8">
    <source>
        <dbReference type="EMBL" id="QDI92414.1"/>
    </source>
</evidence>
<protein>
    <submittedName>
        <fullName evidence="8">Na(+)/H(+) antiporter subunit C</fullName>
    </submittedName>
</protein>
<dbReference type="PANTHER" id="PTHR34583:SF2">
    <property type="entry name" value="ANTIPORTER SUBUNIT MNHC2-RELATED"/>
    <property type="match status" value="1"/>
</dbReference>
<sequence length="112" mass="11850">MEILMSVLAGILFTAGTYLVLAKSLLRIVLGTAILGHGALLLLLTMGGIKTGAPPLLGLESTAYTDPLPQALILTAIVINFGTLGVFLVIAYRSYQELGTDDMEELRGTDDE</sequence>
<accession>A0A514LKM0</accession>
<evidence type="ECO:0000256" key="2">
    <source>
        <dbReference type="ARBA" id="ARBA00010388"/>
    </source>
</evidence>
<evidence type="ECO:0000256" key="4">
    <source>
        <dbReference type="ARBA" id="ARBA00022692"/>
    </source>
</evidence>
<dbReference type="InterPro" id="IPR039428">
    <property type="entry name" value="NUOK/Mnh_C1-like"/>
</dbReference>
<dbReference type="RefSeq" id="WP_142090922.1">
    <property type="nucleotide sequence ID" value="NZ_CP035485.1"/>
</dbReference>
<feature type="transmembrane region" description="Helical" evidence="7">
    <location>
        <begin position="69"/>
        <end position="92"/>
    </location>
</feature>
<dbReference type="Proteomes" id="UP000319756">
    <property type="component" value="Chromosome"/>
</dbReference>
<evidence type="ECO:0000256" key="1">
    <source>
        <dbReference type="ARBA" id="ARBA00004651"/>
    </source>
</evidence>
<dbReference type="PANTHER" id="PTHR34583">
    <property type="entry name" value="ANTIPORTER SUBUNIT MNHC2-RELATED"/>
    <property type="match status" value="1"/>
</dbReference>